<evidence type="ECO:0000313" key="2">
    <source>
        <dbReference type="EMBL" id="GJJ76938.1"/>
    </source>
</evidence>
<sequence>MTLSNISASPSASSNGCSHGHHQHPDLVNFASDMGGNPGVNVLCVKCLIAHPDSKICSKCSLCLDRCCSCPK</sequence>
<gene>
    <name evidence="2" type="ORF">EMPS_09297</name>
</gene>
<evidence type="ECO:0000313" key="3">
    <source>
        <dbReference type="Proteomes" id="UP000827284"/>
    </source>
</evidence>
<dbReference type="AlphaFoldDB" id="A0A9P3HIA6"/>
<reference evidence="2" key="1">
    <citation type="submission" date="2021-11" db="EMBL/GenBank/DDBJ databases">
        <authorList>
            <person name="Herlambang A."/>
            <person name="Guo Y."/>
            <person name="Takashima Y."/>
            <person name="Nishizawa T."/>
        </authorList>
    </citation>
    <scope>NUCLEOTIDE SEQUENCE</scope>
    <source>
        <strain evidence="2">E1425</strain>
    </source>
</reference>
<reference evidence="2" key="2">
    <citation type="journal article" date="2022" name="Microbiol. Resour. Announc.">
        <title>Whole-Genome Sequence of Entomortierella parvispora E1425, a Mucoromycotan Fungus Associated with Burkholderiaceae-Related Endosymbiotic Bacteria.</title>
        <authorList>
            <person name="Herlambang A."/>
            <person name="Guo Y."/>
            <person name="Takashima Y."/>
            <person name="Narisawa K."/>
            <person name="Ohta H."/>
            <person name="Nishizawa T."/>
        </authorList>
    </citation>
    <scope>NUCLEOTIDE SEQUENCE</scope>
    <source>
        <strain evidence="2">E1425</strain>
    </source>
</reference>
<protein>
    <submittedName>
        <fullName evidence="2">Uncharacterized protein</fullName>
    </submittedName>
</protein>
<keyword evidence="3" id="KW-1185">Reference proteome</keyword>
<feature type="region of interest" description="Disordered" evidence="1">
    <location>
        <begin position="1"/>
        <end position="21"/>
    </location>
</feature>
<accession>A0A9P3HIA6</accession>
<dbReference type="EMBL" id="BQFW01000013">
    <property type="protein sequence ID" value="GJJ76938.1"/>
    <property type="molecule type" value="Genomic_DNA"/>
</dbReference>
<name>A0A9P3HIA6_9FUNG</name>
<proteinExistence type="predicted"/>
<comment type="caution">
    <text evidence="2">The sequence shown here is derived from an EMBL/GenBank/DDBJ whole genome shotgun (WGS) entry which is preliminary data.</text>
</comment>
<dbReference type="Proteomes" id="UP000827284">
    <property type="component" value="Unassembled WGS sequence"/>
</dbReference>
<evidence type="ECO:0000256" key="1">
    <source>
        <dbReference type="SAM" id="MobiDB-lite"/>
    </source>
</evidence>
<feature type="compositionally biased region" description="Low complexity" evidence="1">
    <location>
        <begin position="1"/>
        <end position="18"/>
    </location>
</feature>
<organism evidence="2 3">
    <name type="scientific">Entomortierella parvispora</name>
    <dbReference type="NCBI Taxonomy" id="205924"/>
    <lineage>
        <taxon>Eukaryota</taxon>
        <taxon>Fungi</taxon>
        <taxon>Fungi incertae sedis</taxon>
        <taxon>Mucoromycota</taxon>
        <taxon>Mortierellomycotina</taxon>
        <taxon>Mortierellomycetes</taxon>
        <taxon>Mortierellales</taxon>
        <taxon>Mortierellaceae</taxon>
        <taxon>Entomortierella</taxon>
    </lineage>
</organism>